<organism evidence="1 2">
    <name type="scientific">Haloferula sargassicola</name>
    <dbReference type="NCBI Taxonomy" id="490096"/>
    <lineage>
        <taxon>Bacteria</taxon>
        <taxon>Pseudomonadati</taxon>
        <taxon>Verrucomicrobiota</taxon>
        <taxon>Verrucomicrobiia</taxon>
        <taxon>Verrucomicrobiales</taxon>
        <taxon>Verrucomicrobiaceae</taxon>
        <taxon>Haloferula</taxon>
    </lineage>
</organism>
<name>A0ABP9UJM0_9BACT</name>
<dbReference type="CDD" id="cd02980">
    <property type="entry name" value="TRX_Fd_family"/>
    <property type="match status" value="1"/>
</dbReference>
<evidence type="ECO:0000313" key="1">
    <source>
        <dbReference type="EMBL" id="GAA5481828.1"/>
    </source>
</evidence>
<sequence length="101" mass="11131">MNVPDHHLFVCASFRAGGEPQGVCHKKESINLLSYLQNEIQDRMLEGIEVSVTGCMNQCTKGPVIIDYPSGHTYGRITEEAIDAILDAFEDGEVAEDYLVS</sequence>
<dbReference type="RefSeq" id="WP_353565976.1">
    <property type="nucleotide sequence ID" value="NZ_BAABRI010000005.1"/>
</dbReference>
<protein>
    <submittedName>
        <fullName evidence="1">Ferredoxin, 2Fe-2S</fullName>
    </submittedName>
</protein>
<dbReference type="EMBL" id="BAABRI010000005">
    <property type="protein sequence ID" value="GAA5481828.1"/>
    <property type="molecule type" value="Genomic_DNA"/>
</dbReference>
<keyword evidence="2" id="KW-1185">Reference proteome</keyword>
<evidence type="ECO:0000313" key="2">
    <source>
        <dbReference type="Proteomes" id="UP001476282"/>
    </source>
</evidence>
<gene>
    <name evidence="1" type="ORF">Hsar01_01039</name>
</gene>
<dbReference type="Proteomes" id="UP001476282">
    <property type="component" value="Unassembled WGS sequence"/>
</dbReference>
<comment type="caution">
    <text evidence="1">The sequence shown here is derived from an EMBL/GenBank/DDBJ whole genome shotgun (WGS) entry which is preliminary data.</text>
</comment>
<reference evidence="1 2" key="1">
    <citation type="submission" date="2024-02" db="EMBL/GenBank/DDBJ databases">
        <title>Haloferula sargassicola NBRC 104335.</title>
        <authorList>
            <person name="Ichikawa N."/>
            <person name="Katano-Makiyama Y."/>
            <person name="Hidaka K."/>
        </authorList>
    </citation>
    <scope>NUCLEOTIDE SEQUENCE [LARGE SCALE GENOMIC DNA]</scope>
    <source>
        <strain evidence="1 2">NBRC 104335</strain>
    </source>
</reference>
<proteinExistence type="predicted"/>
<accession>A0ABP9UJM0</accession>
<dbReference type="InterPro" id="IPR036249">
    <property type="entry name" value="Thioredoxin-like_sf"/>
</dbReference>
<dbReference type="Gene3D" id="3.40.30.10">
    <property type="entry name" value="Glutaredoxin"/>
    <property type="match status" value="1"/>
</dbReference>
<dbReference type="SUPFAM" id="SSF52833">
    <property type="entry name" value="Thioredoxin-like"/>
    <property type="match status" value="1"/>
</dbReference>